<comment type="subcellular location">
    <subcellularLocation>
        <location evidence="1">Membrane</location>
    </subcellularLocation>
</comment>
<organism evidence="8 9">
    <name type="scientific">Paraburkholderia youngii</name>
    <dbReference type="NCBI Taxonomy" id="2782701"/>
    <lineage>
        <taxon>Bacteria</taxon>
        <taxon>Pseudomonadati</taxon>
        <taxon>Pseudomonadota</taxon>
        <taxon>Betaproteobacteria</taxon>
        <taxon>Burkholderiales</taxon>
        <taxon>Burkholderiaceae</taxon>
        <taxon>Paraburkholderia</taxon>
    </lineage>
</organism>
<dbReference type="SMART" id="SM00304">
    <property type="entry name" value="HAMP"/>
    <property type="match status" value="1"/>
</dbReference>
<protein>
    <submittedName>
        <fullName evidence="8">HAMP domain-containing protein</fullName>
    </submittedName>
</protein>
<keyword evidence="5" id="KW-0812">Transmembrane</keyword>
<dbReference type="InterPro" id="IPR003660">
    <property type="entry name" value="HAMP_dom"/>
</dbReference>
<comment type="caution">
    <text evidence="8">The sequence shown here is derived from an EMBL/GenBank/DDBJ whole genome shotgun (WGS) entry which is preliminary data.</text>
</comment>
<keyword evidence="4" id="KW-0807">Transducer</keyword>
<evidence type="ECO:0000256" key="2">
    <source>
        <dbReference type="ARBA" id="ARBA00022481"/>
    </source>
</evidence>
<keyword evidence="5" id="KW-1133">Transmembrane helix</keyword>
<dbReference type="PROSITE" id="PS50111">
    <property type="entry name" value="CHEMOTAXIS_TRANSDUC_2"/>
    <property type="match status" value="1"/>
</dbReference>
<dbReference type="GO" id="GO:0007165">
    <property type="term" value="P:signal transduction"/>
    <property type="evidence" value="ECO:0007669"/>
    <property type="project" value="UniProtKB-KW"/>
</dbReference>
<dbReference type="SMART" id="SM00283">
    <property type="entry name" value="MA"/>
    <property type="match status" value="1"/>
</dbReference>
<dbReference type="Pfam" id="PF12729">
    <property type="entry name" value="4HB_MCP_1"/>
    <property type="match status" value="1"/>
</dbReference>
<dbReference type="InterPro" id="IPR024478">
    <property type="entry name" value="HlyB_4HB_MCP"/>
</dbReference>
<dbReference type="Gene3D" id="1.10.287.950">
    <property type="entry name" value="Methyl-accepting chemotaxis protein"/>
    <property type="match status" value="1"/>
</dbReference>
<dbReference type="CDD" id="cd11386">
    <property type="entry name" value="MCP_signal"/>
    <property type="match status" value="1"/>
</dbReference>
<dbReference type="InterPro" id="IPR051310">
    <property type="entry name" value="MCP_chemotaxis"/>
</dbReference>
<comment type="similarity">
    <text evidence="3">Belongs to the methyl-accepting chemotaxis (MCP) protein family.</text>
</comment>
<dbReference type="PANTHER" id="PTHR43531:SF14">
    <property type="entry name" value="METHYL-ACCEPTING CHEMOTAXIS PROTEIN I-RELATED"/>
    <property type="match status" value="1"/>
</dbReference>
<gene>
    <name evidence="8" type="ORF">G5S42_22555</name>
</gene>
<feature type="domain" description="Methyl-accepting transducer" evidence="6">
    <location>
        <begin position="263"/>
        <end position="492"/>
    </location>
</feature>
<evidence type="ECO:0000313" key="8">
    <source>
        <dbReference type="EMBL" id="NUY02419.1"/>
    </source>
</evidence>
<dbReference type="PROSITE" id="PS50885">
    <property type="entry name" value="HAMP"/>
    <property type="match status" value="1"/>
</dbReference>
<evidence type="ECO:0000256" key="5">
    <source>
        <dbReference type="SAM" id="Phobius"/>
    </source>
</evidence>
<dbReference type="SUPFAM" id="SSF58104">
    <property type="entry name" value="Methyl-accepting chemotaxis protein (MCP) signaling domain"/>
    <property type="match status" value="1"/>
</dbReference>
<dbReference type="Proteomes" id="UP000594380">
    <property type="component" value="Unassembled WGS sequence"/>
</dbReference>
<dbReference type="GO" id="GO:0006935">
    <property type="term" value="P:chemotaxis"/>
    <property type="evidence" value="ECO:0007669"/>
    <property type="project" value="TreeGrafter"/>
</dbReference>
<proteinExistence type="inferred from homology"/>
<feature type="domain" description="HAMP" evidence="7">
    <location>
        <begin position="206"/>
        <end position="258"/>
    </location>
</feature>
<evidence type="ECO:0000259" key="7">
    <source>
        <dbReference type="PROSITE" id="PS50885"/>
    </source>
</evidence>
<dbReference type="Pfam" id="PF00672">
    <property type="entry name" value="HAMP"/>
    <property type="match status" value="1"/>
</dbReference>
<sequence length="527" mass="55338">MKIGARLMATFVVVLAFLLAICLTANLQMARLNATTQDIVDVRAEQLKLVNQLQVATLRAAALAYFALEEPTPEAQQAALEQAQALAAESDSIYEAIARLLTTAKGRALFDGVLQANALYQQAMRPAYAQLAAHDTNAARAALLTAMPLRNALIEHQDELQRQAQSVMDASARDSGAAYDEARALMWGAAALALAVTLILCALVTRSIVRPLQGVVDGANALARGDLRVQIDARSHGELGDLARSVNHAIGQLAIIVAGVKHASASISSATQQVAAGNADLSQRTEEQAASLEETASSMEELTAAVRQNADNAQQASALASNASGIAQRGGEQVSRVVETMRQISDSSAKIAEIVSVIEGIAFQTNILALNAAVEAARAGEQGRGFAVVAGEVRTLAQRSATAAREIKDMINESEGRVTAGSQLVEQAGGTIHEAVQSVKRVNDIISEISAASHEQSTGIEQVNQAVSLMDQVTQQNAALVEEAAAAAQSMAEQARVLRDSVAVFEIDERDSTNPTFGATAHSTAPR</sequence>
<evidence type="ECO:0000256" key="3">
    <source>
        <dbReference type="ARBA" id="ARBA00029447"/>
    </source>
</evidence>
<dbReference type="AlphaFoldDB" id="A0A7Y6N1I1"/>
<dbReference type="EMBL" id="JAALDK010000001">
    <property type="protein sequence ID" value="NUY02419.1"/>
    <property type="molecule type" value="Genomic_DNA"/>
</dbReference>
<reference evidence="8 9" key="1">
    <citation type="submission" date="2020-02" db="EMBL/GenBank/DDBJ databases">
        <title>Paraburkholderia simonii sp. nov. and Paraburkholderia youngii sp. nov. Brazilian and Mexican Mimosa-associated rhizobia.</title>
        <authorList>
            <person name="Mavima L."/>
            <person name="Beukes C.W."/>
            <person name="Chan W.Y."/>
            <person name="Palmer M."/>
            <person name="De Meyer S.E."/>
            <person name="James E.K."/>
            <person name="Venter S.N."/>
            <person name="Steenkamp E.T."/>
        </authorList>
    </citation>
    <scope>NUCLEOTIDE SEQUENCE [LARGE SCALE GENOMIC DNA]</scope>
    <source>
        <strain evidence="8 9">JPY169</strain>
    </source>
</reference>
<dbReference type="GO" id="GO:0004888">
    <property type="term" value="F:transmembrane signaling receptor activity"/>
    <property type="evidence" value="ECO:0007669"/>
    <property type="project" value="TreeGrafter"/>
</dbReference>
<name>A0A7Y6N1I1_9BURK</name>
<dbReference type="GO" id="GO:0005886">
    <property type="term" value="C:plasma membrane"/>
    <property type="evidence" value="ECO:0007669"/>
    <property type="project" value="TreeGrafter"/>
</dbReference>
<dbReference type="FunFam" id="1.10.287.950:FF:000001">
    <property type="entry name" value="Methyl-accepting chemotaxis sensory transducer"/>
    <property type="match status" value="1"/>
</dbReference>
<dbReference type="Pfam" id="PF00015">
    <property type="entry name" value="MCPsignal"/>
    <property type="match status" value="1"/>
</dbReference>
<dbReference type="PANTHER" id="PTHR43531">
    <property type="entry name" value="PROTEIN ICFG"/>
    <property type="match status" value="1"/>
</dbReference>
<evidence type="ECO:0000259" key="6">
    <source>
        <dbReference type="PROSITE" id="PS50111"/>
    </source>
</evidence>
<evidence type="ECO:0000256" key="4">
    <source>
        <dbReference type="PROSITE-ProRule" id="PRU00284"/>
    </source>
</evidence>
<keyword evidence="2" id="KW-0488">Methylation</keyword>
<keyword evidence="5" id="KW-0472">Membrane</keyword>
<evidence type="ECO:0000313" key="9">
    <source>
        <dbReference type="Proteomes" id="UP000594380"/>
    </source>
</evidence>
<evidence type="ECO:0000256" key="1">
    <source>
        <dbReference type="ARBA" id="ARBA00004370"/>
    </source>
</evidence>
<accession>A0A7Y6N1I1</accession>
<dbReference type="InterPro" id="IPR004089">
    <property type="entry name" value="MCPsignal_dom"/>
</dbReference>
<feature type="transmembrane region" description="Helical" evidence="5">
    <location>
        <begin position="184"/>
        <end position="204"/>
    </location>
</feature>
<dbReference type="CDD" id="cd06225">
    <property type="entry name" value="HAMP"/>
    <property type="match status" value="1"/>
</dbReference>